<dbReference type="SUPFAM" id="SSF53474">
    <property type="entry name" value="alpha/beta-Hydrolases"/>
    <property type="match status" value="1"/>
</dbReference>
<dbReference type="InterPro" id="IPR029058">
    <property type="entry name" value="AB_hydrolase_fold"/>
</dbReference>
<sequence length="282" mass="31041">MTRVVLVHGIAQQHKGPESLLTDWYPALSDGVTLNGGELDRKDVAMAFYGDLFRLPGHRGVGVPDWDASDVEEGLEEDLLLAWWEAAAKAEQHVPGPELAARARTPHRVQRALDALSHSAFFAGLADRLLISDARQVRRYFTEPDVRTAVRARLLDTLTERTEVVIAHSLGSVVAYETLCAHPELKDLTLITLGSPLAVHGLVLDRLDPPPYADRARWPACVTRWTNIADRGDAVALNKELAPVFGPRVTDRLVHNGAKAHDVRPYLTARETGEAVATALRR</sequence>
<proteinExistence type="predicted"/>
<dbReference type="RefSeq" id="WP_050372023.1">
    <property type="nucleotide sequence ID" value="NZ_KQ257822.1"/>
</dbReference>
<organism evidence="1 2">
    <name type="scientific">Streptomyces acidiscabies</name>
    <dbReference type="NCBI Taxonomy" id="42234"/>
    <lineage>
        <taxon>Bacteria</taxon>
        <taxon>Bacillati</taxon>
        <taxon>Actinomycetota</taxon>
        <taxon>Actinomycetes</taxon>
        <taxon>Kitasatosporales</taxon>
        <taxon>Streptomycetaceae</taxon>
        <taxon>Streptomyces</taxon>
    </lineage>
</organism>
<reference evidence="2" key="1">
    <citation type="submission" date="2014-07" db="EMBL/GenBank/DDBJ databases">
        <title>Genome sequencing of plant-pathogenic Streptomyces species.</title>
        <authorList>
            <person name="Harrison J."/>
            <person name="Sapp M."/>
            <person name="Thwaites R."/>
            <person name="Studholme D.J."/>
        </authorList>
    </citation>
    <scope>NUCLEOTIDE SEQUENCE [LARGE SCALE GENOMIC DNA]</scope>
    <source>
        <strain evidence="2">NCPPB 4445</strain>
    </source>
</reference>
<dbReference type="Proteomes" id="UP000037151">
    <property type="component" value="Unassembled WGS sequence"/>
</dbReference>
<dbReference type="EMBL" id="JPPY01000131">
    <property type="protein sequence ID" value="KND32985.1"/>
    <property type="molecule type" value="Genomic_DNA"/>
</dbReference>
<dbReference type="Gene3D" id="3.40.50.1820">
    <property type="entry name" value="alpha/beta hydrolase"/>
    <property type="match status" value="1"/>
</dbReference>
<dbReference type="PATRIC" id="fig|42234.21.peg.4326"/>
<comment type="caution">
    <text evidence="1">The sequence shown here is derived from an EMBL/GenBank/DDBJ whole genome shotgun (WGS) entry which is preliminary data.</text>
</comment>
<evidence type="ECO:0000313" key="1">
    <source>
        <dbReference type="EMBL" id="KND32985.1"/>
    </source>
</evidence>
<dbReference type="OrthoDB" id="3483116at2"/>
<name>A0A0L0K5S5_9ACTN</name>
<protein>
    <submittedName>
        <fullName evidence="1">Uncharacterized protein</fullName>
    </submittedName>
</protein>
<dbReference type="AlphaFoldDB" id="A0A0L0K5S5"/>
<evidence type="ECO:0000313" key="2">
    <source>
        <dbReference type="Proteomes" id="UP000037151"/>
    </source>
</evidence>
<accession>A0A0L0K5S5</accession>
<gene>
    <name evidence="1" type="ORF">IQ63_20950</name>
</gene>